<protein>
    <recommendedName>
        <fullName evidence="1">Secretion system C-terminal sorting domain-containing protein</fullName>
    </recommendedName>
</protein>
<gene>
    <name evidence="2" type="ORF">BC349_08655</name>
</gene>
<dbReference type="Gene3D" id="2.60.40.10">
    <property type="entry name" value="Immunoglobulins"/>
    <property type="match status" value="1"/>
</dbReference>
<evidence type="ECO:0000313" key="3">
    <source>
        <dbReference type="Proteomes" id="UP000765802"/>
    </source>
</evidence>
<dbReference type="InterPro" id="IPR013783">
    <property type="entry name" value="Ig-like_fold"/>
</dbReference>
<accession>A0ABR7M8D1</accession>
<keyword evidence="3" id="KW-1185">Reference proteome</keyword>
<organism evidence="2 3">
    <name type="scientific">Flavihumibacter stibioxidans</name>
    <dbReference type="NCBI Taxonomy" id="1834163"/>
    <lineage>
        <taxon>Bacteria</taxon>
        <taxon>Pseudomonadati</taxon>
        <taxon>Bacteroidota</taxon>
        <taxon>Chitinophagia</taxon>
        <taxon>Chitinophagales</taxon>
        <taxon>Chitinophagaceae</taxon>
        <taxon>Flavihumibacter</taxon>
    </lineage>
</organism>
<dbReference type="Proteomes" id="UP000765802">
    <property type="component" value="Unassembled WGS sequence"/>
</dbReference>
<dbReference type="Pfam" id="PF18962">
    <property type="entry name" value="Por_Secre_tail"/>
    <property type="match status" value="1"/>
</dbReference>
<comment type="caution">
    <text evidence="2">The sequence shown here is derived from an EMBL/GenBank/DDBJ whole genome shotgun (WGS) entry which is preliminary data.</text>
</comment>
<proteinExistence type="predicted"/>
<dbReference type="EMBL" id="MBUA01000012">
    <property type="protein sequence ID" value="MBC6491099.1"/>
    <property type="molecule type" value="Genomic_DNA"/>
</dbReference>
<dbReference type="InterPro" id="IPR026444">
    <property type="entry name" value="Secre_tail"/>
</dbReference>
<evidence type="ECO:0000313" key="2">
    <source>
        <dbReference type="EMBL" id="MBC6491099.1"/>
    </source>
</evidence>
<feature type="domain" description="Secretion system C-terminal sorting" evidence="1">
    <location>
        <begin position="834"/>
        <end position="901"/>
    </location>
</feature>
<evidence type="ECO:0000259" key="1">
    <source>
        <dbReference type="Pfam" id="PF18962"/>
    </source>
</evidence>
<name>A0ABR7M8D1_9BACT</name>
<reference evidence="2 3" key="1">
    <citation type="submission" date="2016-07" db="EMBL/GenBank/DDBJ databases">
        <title>Genome analysis of Flavihumibacter stibioxidans YS-17.</title>
        <authorList>
            <person name="Shi K."/>
            <person name="Han Y."/>
            <person name="Wang G."/>
        </authorList>
    </citation>
    <scope>NUCLEOTIDE SEQUENCE [LARGE SCALE GENOMIC DNA]</scope>
    <source>
        <strain evidence="2 3">YS-17</strain>
    </source>
</reference>
<sequence length="912" mass="95506">MYSLFNKYSTMRRLLHLTFLCIILSSYSYGQAKYWVAPGTSGNWNVAANWSTTPGGAGGAGAPTPTQDAIFDGSSDANCVLNISSIIVRDFSIGAGYTGTISPAINNNILIANRDLLINGGNLNAPGTVVVSRNLAQTGGTFNTGAVSTSIVNTTTLTGGTINILGAMQFDDNLSVNIPGVTFNAGTSIVTFNGSVNSTVNVNGGAPGIISFYDVVLDKTNPASDNMNIAAGDQIIVQNDLSLRNGTLGTGTGILQVQGDMEIQTGFLGALTDLIFSGTSSAIVTMDAPFTVGGAGLITINKADPAATVSFVTNLVSNAINFGTIFGGSFNINSGTAVFPDGDDVTINYGTFNLGANGTFSASSGTTNIQGNINIDGAFIANGGTVQFLAGAARTISVLGGATPGTVTFNNIILNNSSATGNFNIEAGDQITATGNVTIIDGRFNGGTLQVNGNLTTQASSDATTTATALIFGGATSGTVTLDAGAVGHWNGPITINKTGGSTVTLASPFVIDQNNQVLTMTSGNFVTTTTNVLSLVGNNISLVGGSAASFVDGPLQTQRTSAFTYPVGDAGIYAPVHLSDGAFGDAFEVARSYQVFYVRQPTLPDFPNTNNPPSEGGVPYTISQCEYWYVDYVGAPVDFPPSDDQPIIWLSYEDQRSCGLKDPTTVGIMAWLSFTPLGAYWTPLLNSNDGLTVVDGVSYISASIRAFSVGNFNPVFTFGSLDPILNPLPVNWLSFTGRYVNAGVDLNWSTAMELNNETYTIERSADGHTFSAIGTVAGRGNTSQTSYYNFTDAQPLSGDGFYRIRQTDRDGKFSYSKVIRVSSSESAFKGLRLFPNPITASMPLTMENANWRNKKVNVIVYNAVGAVVSQQQINFGSDSRAKLNLSGLQKGSYFISSYLNGEKQTLPFFVQ</sequence>